<proteinExistence type="predicted"/>
<dbReference type="AlphaFoldDB" id="A0A8H4SWY7"/>
<dbReference type="SUPFAM" id="SSF144083">
    <property type="entry name" value="Magnesium transport protein CorA, transmembrane region"/>
    <property type="match status" value="1"/>
</dbReference>
<evidence type="ECO:0000313" key="7">
    <source>
        <dbReference type="Proteomes" id="UP000622797"/>
    </source>
</evidence>
<keyword evidence="2 5" id="KW-0812">Transmembrane</keyword>
<reference evidence="6" key="1">
    <citation type="journal article" date="2020" name="BMC Genomics">
        <title>Correction to: Identification and distribution of gene clusters required for synthesis of sphingolipid metabolism inhibitors in diverse species of the filamentous fungus Fusarium.</title>
        <authorList>
            <person name="Kim H.S."/>
            <person name="Lohmar J.M."/>
            <person name="Busman M."/>
            <person name="Brown D.W."/>
            <person name="Naumann T.A."/>
            <person name="Divon H.H."/>
            <person name="Lysoe E."/>
            <person name="Uhlig S."/>
            <person name="Proctor R.H."/>
        </authorList>
    </citation>
    <scope>NUCLEOTIDE SEQUENCE</scope>
    <source>
        <strain evidence="6">NRRL 20472</strain>
    </source>
</reference>
<feature type="transmembrane region" description="Helical" evidence="5">
    <location>
        <begin position="79"/>
        <end position="97"/>
    </location>
</feature>
<accession>A0A8H4SWY7</accession>
<dbReference type="Pfam" id="PF01544">
    <property type="entry name" value="CorA"/>
    <property type="match status" value="1"/>
</dbReference>
<reference evidence="6" key="2">
    <citation type="submission" date="2020-05" db="EMBL/GenBank/DDBJ databases">
        <authorList>
            <person name="Kim H.-S."/>
            <person name="Proctor R.H."/>
            <person name="Brown D.W."/>
        </authorList>
    </citation>
    <scope>NUCLEOTIDE SEQUENCE</scope>
    <source>
        <strain evidence="6">NRRL 20472</strain>
    </source>
</reference>
<dbReference type="Proteomes" id="UP000622797">
    <property type="component" value="Unassembled WGS sequence"/>
</dbReference>
<dbReference type="GO" id="GO:0046873">
    <property type="term" value="F:metal ion transmembrane transporter activity"/>
    <property type="evidence" value="ECO:0007669"/>
    <property type="project" value="InterPro"/>
</dbReference>
<protein>
    <submittedName>
        <fullName evidence="6">Uncharacterized protein</fullName>
    </submittedName>
</protein>
<evidence type="ECO:0000256" key="3">
    <source>
        <dbReference type="ARBA" id="ARBA00022989"/>
    </source>
</evidence>
<name>A0A8H4SWY7_9HYPO</name>
<keyword evidence="3 5" id="KW-1133">Transmembrane helix</keyword>
<dbReference type="OrthoDB" id="5428055at2759"/>
<dbReference type="InterPro" id="IPR002523">
    <property type="entry name" value="MgTranspt_CorA/ZnTranspt_ZntB"/>
</dbReference>
<sequence>MISRFAENASHIAKLRRSLQGQVRGAKELSSDLGRGCGPTTAELRSNNQGSAANGQEFAWVSINEAHKSTSLATSMKRLSWITFIFLPAMFAASLFGMNVDILENNPDWRWYLLFVGSILLLTITGWLFSKYFEAERWVEAHIGRRIQMFTGQAKHSGRRTSNILDNIESSHC</sequence>
<evidence type="ECO:0000313" key="6">
    <source>
        <dbReference type="EMBL" id="KAF4947140.1"/>
    </source>
</evidence>
<evidence type="ECO:0000256" key="2">
    <source>
        <dbReference type="ARBA" id="ARBA00022692"/>
    </source>
</evidence>
<dbReference type="Gene3D" id="1.20.58.340">
    <property type="entry name" value="Magnesium transport protein CorA, transmembrane region"/>
    <property type="match status" value="1"/>
</dbReference>
<keyword evidence="4 5" id="KW-0472">Membrane</keyword>
<evidence type="ECO:0000256" key="1">
    <source>
        <dbReference type="ARBA" id="ARBA00004141"/>
    </source>
</evidence>
<feature type="transmembrane region" description="Helical" evidence="5">
    <location>
        <begin position="109"/>
        <end position="129"/>
    </location>
</feature>
<dbReference type="InterPro" id="IPR045863">
    <property type="entry name" value="CorA_TM1_TM2"/>
</dbReference>
<comment type="subcellular location">
    <subcellularLocation>
        <location evidence="1">Membrane</location>
        <topology evidence="1">Multi-pass membrane protein</topology>
    </subcellularLocation>
</comment>
<dbReference type="GO" id="GO:0016020">
    <property type="term" value="C:membrane"/>
    <property type="evidence" value="ECO:0007669"/>
    <property type="project" value="UniProtKB-SubCell"/>
</dbReference>
<keyword evidence="7" id="KW-1185">Reference proteome</keyword>
<comment type="caution">
    <text evidence="6">The sequence shown here is derived from an EMBL/GenBank/DDBJ whole genome shotgun (WGS) entry which is preliminary data.</text>
</comment>
<gene>
    <name evidence="6" type="ORF">FSARC_14045</name>
</gene>
<dbReference type="EMBL" id="JABEXW010001122">
    <property type="protein sequence ID" value="KAF4947140.1"/>
    <property type="molecule type" value="Genomic_DNA"/>
</dbReference>
<organism evidence="6 7">
    <name type="scientific">Fusarium sarcochroum</name>
    <dbReference type="NCBI Taxonomy" id="1208366"/>
    <lineage>
        <taxon>Eukaryota</taxon>
        <taxon>Fungi</taxon>
        <taxon>Dikarya</taxon>
        <taxon>Ascomycota</taxon>
        <taxon>Pezizomycotina</taxon>
        <taxon>Sordariomycetes</taxon>
        <taxon>Hypocreomycetidae</taxon>
        <taxon>Hypocreales</taxon>
        <taxon>Nectriaceae</taxon>
        <taxon>Fusarium</taxon>
        <taxon>Fusarium lateritium species complex</taxon>
    </lineage>
</organism>
<evidence type="ECO:0000256" key="5">
    <source>
        <dbReference type="SAM" id="Phobius"/>
    </source>
</evidence>
<evidence type="ECO:0000256" key="4">
    <source>
        <dbReference type="ARBA" id="ARBA00023136"/>
    </source>
</evidence>